<keyword evidence="5" id="KW-0699">rRNA-binding</keyword>
<comment type="function">
    <text evidence="5">Forms part of the polypeptide exit tunnel.</text>
</comment>
<dbReference type="GO" id="GO:0006412">
    <property type="term" value="P:translation"/>
    <property type="evidence" value="ECO:0007669"/>
    <property type="project" value="UniProtKB-UniRule"/>
</dbReference>
<dbReference type="AlphaFoldDB" id="A0A1G2KPW4"/>
<feature type="region of interest" description="Disordered" evidence="6">
    <location>
        <begin position="52"/>
        <end position="89"/>
    </location>
</feature>
<dbReference type="GO" id="GO:0005840">
    <property type="term" value="C:ribosome"/>
    <property type="evidence" value="ECO:0007669"/>
    <property type="project" value="UniProtKB-KW"/>
</dbReference>
<feature type="compositionally biased region" description="Basic residues" evidence="6">
    <location>
        <begin position="59"/>
        <end position="76"/>
    </location>
</feature>
<dbReference type="InterPro" id="IPR013005">
    <property type="entry name" value="Ribosomal_uL4-like"/>
</dbReference>
<dbReference type="Gene3D" id="3.40.1370.10">
    <property type="match status" value="1"/>
</dbReference>
<keyword evidence="5" id="KW-0694">RNA-binding</keyword>
<evidence type="ECO:0000256" key="5">
    <source>
        <dbReference type="HAMAP-Rule" id="MF_01328"/>
    </source>
</evidence>
<dbReference type="GO" id="GO:0019843">
    <property type="term" value="F:rRNA binding"/>
    <property type="evidence" value="ECO:0007669"/>
    <property type="project" value="UniProtKB-UniRule"/>
</dbReference>
<name>A0A1G2KPW4_9BACT</name>
<dbReference type="Proteomes" id="UP000178710">
    <property type="component" value="Unassembled WGS sequence"/>
</dbReference>
<dbReference type="Pfam" id="PF00573">
    <property type="entry name" value="Ribosomal_L4"/>
    <property type="match status" value="1"/>
</dbReference>
<dbReference type="HAMAP" id="MF_01328_B">
    <property type="entry name" value="Ribosomal_uL4_B"/>
    <property type="match status" value="1"/>
</dbReference>
<dbReference type="GO" id="GO:0003735">
    <property type="term" value="F:structural constituent of ribosome"/>
    <property type="evidence" value="ECO:0007669"/>
    <property type="project" value="InterPro"/>
</dbReference>
<dbReference type="EMBL" id="MHQK01000027">
    <property type="protein sequence ID" value="OHA01448.1"/>
    <property type="molecule type" value="Genomic_DNA"/>
</dbReference>
<evidence type="ECO:0000256" key="4">
    <source>
        <dbReference type="ARBA" id="ARBA00035244"/>
    </source>
</evidence>
<sequence>MQIAVFNQEGKEVEKMEAPASVFGVPFNADMLHQVVESQSANTRVVRASTKDRAQVRGGGKKPWRQKGTGRARHGSIRSPIWRGGGVTHGPRKERNFFKKINKKMAARALAMVLSAKAKDGEVVILDQLNIESGKTKDAALIFKNLSGNKTLAGLAAKSSTVILSAANNDERALRNLATVKVLPASGLTAREALATKFLVIPQSSILILEKRLAHKTKTG</sequence>
<comment type="similarity">
    <text evidence="1 5">Belongs to the universal ribosomal protein uL4 family.</text>
</comment>
<evidence type="ECO:0000256" key="6">
    <source>
        <dbReference type="SAM" id="MobiDB-lite"/>
    </source>
</evidence>
<comment type="subunit">
    <text evidence="5">Part of the 50S ribosomal subunit.</text>
</comment>
<dbReference type="SUPFAM" id="SSF52166">
    <property type="entry name" value="Ribosomal protein L4"/>
    <property type="match status" value="1"/>
</dbReference>
<comment type="caution">
    <text evidence="7">The sequence shown here is derived from an EMBL/GenBank/DDBJ whole genome shotgun (WGS) entry which is preliminary data.</text>
</comment>
<proteinExistence type="inferred from homology"/>
<evidence type="ECO:0000313" key="7">
    <source>
        <dbReference type="EMBL" id="OHA01448.1"/>
    </source>
</evidence>
<dbReference type="PANTHER" id="PTHR10746">
    <property type="entry name" value="50S RIBOSOMAL PROTEIN L4"/>
    <property type="match status" value="1"/>
</dbReference>
<comment type="function">
    <text evidence="5">One of the primary rRNA binding proteins, this protein initially binds near the 5'-end of the 23S rRNA. It is important during the early stages of 50S assembly. It makes multiple contacts with different domains of the 23S rRNA in the assembled 50S subunit and ribosome.</text>
</comment>
<evidence type="ECO:0000256" key="3">
    <source>
        <dbReference type="ARBA" id="ARBA00023274"/>
    </source>
</evidence>
<dbReference type="NCBIfam" id="TIGR03953">
    <property type="entry name" value="rplD_bact"/>
    <property type="match status" value="1"/>
</dbReference>
<gene>
    <name evidence="5" type="primary">rplD</name>
    <name evidence="7" type="ORF">A3C12_03110</name>
</gene>
<keyword evidence="2 5" id="KW-0689">Ribosomal protein</keyword>
<dbReference type="GO" id="GO:1990904">
    <property type="term" value="C:ribonucleoprotein complex"/>
    <property type="evidence" value="ECO:0007669"/>
    <property type="project" value="UniProtKB-KW"/>
</dbReference>
<keyword evidence="3 5" id="KW-0687">Ribonucleoprotein</keyword>
<evidence type="ECO:0000313" key="8">
    <source>
        <dbReference type="Proteomes" id="UP000178710"/>
    </source>
</evidence>
<organism evidence="7 8">
    <name type="scientific">Candidatus Sungbacteria bacterium RIFCSPHIGHO2_02_FULL_49_20</name>
    <dbReference type="NCBI Taxonomy" id="1802272"/>
    <lineage>
        <taxon>Bacteria</taxon>
        <taxon>Candidatus Sungiibacteriota</taxon>
    </lineage>
</organism>
<protein>
    <recommendedName>
        <fullName evidence="4 5">Large ribosomal subunit protein uL4</fullName>
    </recommendedName>
</protein>
<evidence type="ECO:0000256" key="2">
    <source>
        <dbReference type="ARBA" id="ARBA00022980"/>
    </source>
</evidence>
<dbReference type="InterPro" id="IPR002136">
    <property type="entry name" value="Ribosomal_uL4"/>
</dbReference>
<dbReference type="InterPro" id="IPR023574">
    <property type="entry name" value="Ribosomal_uL4_dom_sf"/>
</dbReference>
<evidence type="ECO:0000256" key="1">
    <source>
        <dbReference type="ARBA" id="ARBA00010528"/>
    </source>
</evidence>
<reference evidence="7 8" key="1">
    <citation type="journal article" date="2016" name="Nat. Commun.">
        <title>Thousands of microbial genomes shed light on interconnected biogeochemical processes in an aquifer system.</title>
        <authorList>
            <person name="Anantharaman K."/>
            <person name="Brown C.T."/>
            <person name="Hug L.A."/>
            <person name="Sharon I."/>
            <person name="Castelle C.J."/>
            <person name="Probst A.J."/>
            <person name="Thomas B.C."/>
            <person name="Singh A."/>
            <person name="Wilkins M.J."/>
            <person name="Karaoz U."/>
            <person name="Brodie E.L."/>
            <person name="Williams K.H."/>
            <person name="Hubbard S.S."/>
            <person name="Banfield J.F."/>
        </authorList>
    </citation>
    <scope>NUCLEOTIDE SEQUENCE [LARGE SCALE GENOMIC DNA]</scope>
</reference>
<accession>A0A1G2KPW4</accession>
<dbReference type="PANTHER" id="PTHR10746:SF6">
    <property type="entry name" value="LARGE RIBOSOMAL SUBUNIT PROTEIN UL4M"/>
    <property type="match status" value="1"/>
</dbReference>